<dbReference type="PANTHER" id="PTHR11071:SF561">
    <property type="entry name" value="PEPTIDYL-PROLYL CIS-TRANS ISOMERASE D-RELATED"/>
    <property type="match status" value="1"/>
</dbReference>
<dbReference type="InterPro" id="IPR020892">
    <property type="entry name" value="Cyclophilin-type_PPIase_CS"/>
</dbReference>
<proteinExistence type="inferred from homology"/>
<dbReference type="PROSITE" id="PS50072">
    <property type="entry name" value="CSA_PPIASE_2"/>
    <property type="match status" value="1"/>
</dbReference>
<keyword evidence="3" id="KW-0697">Rotamase</keyword>
<dbReference type="Proteomes" id="UP001289374">
    <property type="component" value="Unassembled WGS sequence"/>
</dbReference>
<dbReference type="EC" id="5.2.1.8" evidence="2"/>
<dbReference type="GO" id="GO:0016018">
    <property type="term" value="F:cyclosporin A binding"/>
    <property type="evidence" value="ECO:0007669"/>
    <property type="project" value="TreeGrafter"/>
</dbReference>
<dbReference type="AlphaFoldDB" id="A0AAE1X7S7"/>
<dbReference type="Pfam" id="PF00160">
    <property type="entry name" value="Pro_isomerase"/>
    <property type="match status" value="2"/>
</dbReference>
<dbReference type="PROSITE" id="PS00170">
    <property type="entry name" value="CSA_PPIASE_1"/>
    <property type="match status" value="1"/>
</dbReference>
<evidence type="ECO:0000256" key="5">
    <source>
        <dbReference type="SAM" id="MobiDB-lite"/>
    </source>
</evidence>
<keyword evidence="8" id="KW-1185">Reference proteome</keyword>
<organism evidence="7 8">
    <name type="scientific">Sesamum angolense</name>
    <dbReference type="NCBI Taxonomy" id="2727404"/>
    <lineage>
        <taxon>Eukaryota</taxon>
        <taxon>Viridiplantae</taxon>
        <taxon>Streptophyta</taxon>
        <taxon>Embryophyta</taxon>
        <taxon>Tracheophyta</taxon>
        <taxon>Spermatophyta</taxon>
        <taxon>Magnoliopsida</taxon>
        <taxon>eudicotyledons</taxon>
        <taxon>Gunneridae</taxon>
        <taxon>Pentapetalae</taxon>
        <taxon>asterids</taxon>
        <taxon>lamiids</taxon>
        <taxon>Lamiales</taxon>
        <taxon>Pedaliaceae</taxon>
        <taxon>Sesamum</taxon>
    </lineage>
</organism>
<evidence type="ECO:0000256" key="4">
    <source>
        <dbReference type="ARBA" id="ARBA00023235"/>
    </source>
</evidence>
<reference evidence="7" key="1">
    <citation type="submission" date="2020-06" db="EMBL/GenBank/DDBJ databases">
        <authorList>
            <person name="Li T."/>
            <person name="Hu X."/>
            <person name="Zhang T."/>
            <person name="Song X."/>
            <person name="Zhang H."/>
            <person name="Dai N."/>
            <person name="Sheng W."/>
            <person name="Hou X."/>
            <person name="Wei L."/>
        </authorList>
    </citation>
    <scope>NUCLEOTIDE SEQUENCE</scope>
    <source>
        <strain evidence="7">K16</strain>
        <tissue evidence="7">Leaf</tissue>
    </source>
</reference>
<evidence type="ECO:0000259" key="6">
    <source>
        <dbReference type="PROSITE" id="PS50072"/>
    </source>
</evidence>
<name>A0AAE1X7S7_9LAMI</name>
<dbReference type="SUPFAM" id="SSF50891">
    <property type="entry name" value="Cyclophilin-like"/>
    <property type="match status" value="1"/>
</dbReference>
<feature type="domain" description="PPIase cyclophilin-type" evidence="6">
    <location>
        <begin position="238"/>
        <end position="372"/>
    </location>
</feature>
<keyword evidence="4 7" id="KW-0413">Isomerase</keyword>
<dbReference type="InterPro" id="IPR029000">
    <property type="entry name" value="Cyclophilin-like_dom_sf"/>
</dbReference>
<dbReference type="PANTHER" id="PTHR11071">
    <property type="entry name" value="PEPTIDYL-PROLYL CIS-TRANS ISOMERASE"/>
    <property type="match status" value="1"/>
</dbReference>
<feature type="compositionally biased region" description="Basic residues" evidence="5">
    <location>
        <begin position="121"/>
        <end position="131"/>
    </location>
</feature>
<dbReference type="Gene3D" id="2.40.100.10">
    <property type="entry name" value="Cyclophilin-like"/>
    <property type="match status" value="1"/>
</dbReference>
<dbReference type="GO" id="GO:0005737">
    <property type="term" value="C:cytoplasm"/>
    <property type="evidence" value="ECO:0007669"/>
    <property type="project" value="TreeGrafter"/>
</dbReference>
<evidence type="ECO:0000256" key="2">
    <source>
        <dbReference type="ARBA" id="ARBA00013194"/>
    </source>
</evidence>
<evidence type="ECO:0000256" key="1">
    <source>
        <dbReference type="ARBA" id="ARBA00007365"/>
    </source>
</evidence>
<evidence type="ECO:0000313" key="7">
    <source>
        <dbReference type="EMBL" id="KAK4406422.1"/>
    </source>
</evidence>
<dbReference type="EMBL" id="JACGWL010000003">
    <property type="protein sequence ID" value="KAK4406422.1"/>
    <property type="molecule type" value="Genomic_DNA"/>
</dbReference>
<protein>
    <recommendedName>
        <fullName evidence="2">peptidylprolyl isomerase</fullName>
        <ecNumber evidence="2">5.2.1.8</ecNumber>
    </recommendedName>
</protein>
<comment type="similarity">
    <text evidence="1">Belongs to the cyclophilin-type PPIase family.</text>
</comment>
<evidence type="ECO:0000313" key="8">
    <source>
        <dbReference type="Proteomes" id="UP001289374"/>
    </source>
</evidence>
<reference evidence="7" key="2">
    <citation type="journal article" date="2024" name="Plant">
        <title>Genomic evolution and insights into agronomic trait innovations of Sesamum species.</title>
        <authorList>
            <person name="Miao H."/>
            <person name="Wang L."/>
            <person name="Qu L."/>
            <person name="Liu H."/>
            <person name="Sun Y."/>
            <person name="Le M."/>
            <person name="Wang Q."/>
            <person name="Wei S."/>
            <person name="Zheng Y."/>
            <person name="Lin W."/>
            <person name="Duan Y."/>
            <person name="Cao H."/>
            <person name="Xiong S."/>
            <person name="Wang X."/>
            <person name="Wei L."/>
            <person name="Li C."/>
            <person name="Ma Q."/>
            <person name="Ju M."/>
            <person name="Zhao R."/>
            <person name="Li G."/>
            <person name="Mu C."/>
            <person name="Tian Q."/>
            <person name="Mei H."/>
            <person name="Zhang T."/>
            <person name="Gao T."/>
            <person name="Zhang H."/>
        </authorList>
    </citation>
    <scope>NUCLEOTIDE SEQUENCE</scope>
    <source>
        <strain evidence="7">K16</strain>
    </source>
</reference>
<comment type="caution">
    <text evidence="7">The sequence shown here is derived from an EMBL/GenBank/DDBJ whole genome shotgun (WGS) entry which is preliminary data.</text>
</comment>
<sequence length="373" mass="42420">MGSYDLIGFNFAMYKVKELKPNAYDWLVKIQAERWSKHVFDPRLKNDHVPNNIRFGISEEFLVDMLALGKTYMRDHLENFTNNMFTKERYVGASSYPRSFIWPQDVDVNPTNLKPPVSKRLPGRPKKSRRKEPKETTVVKRSNLIRLLEIKERPPEPEVPTFPKIIYAFGMGMELKNNNHMPLLALNTKAAAEPLDAMAEMYGFSSCPILCRRRMLLIYVKQSVFNQFLGSYLGIRIVVPVPSSCSKQFCTGEYRKAGLPVGYKGCQFHRVIKDFMIQAGDFLKPTISPDVYLIGRVMAVDVCPFMEANSGPNSNGCQFFITCAKCDWLDNKHVVFGRVLGDGLLIVRKIENVATGPNNRPKLACVIAECGEM</sequence>
<evidence type="ECO:0000256" key="3">
    <source>
        <dbReference type="ARBA" id="ARBA00023110"/>
    </source>
</evidence>
<feature type="region of interest" description="Disordered" evidence="5">
    <location>
        <begin position="111"/>
        <end position="136"/>
    </location>
</feature>
<dbReference type="GO" id="GO:0003755">
    <property type="term" value="F:peptidyl-prolyl cis-trans isomerase activity"/>
    <property type="evidence" value="ECO:0007669"/>
    <property type="project" value="UniProtKB-KW"/>
</dbReference>
<dbReference type="GO" id="GO:0006457">
    <property type="term" value="P:protein folding"/>
    <property type="evidence" value="ECO:0007669"/>
    <property type="project" value="InterPro"/>
</dbReference>
<gene>
    <name evidence="7" type="ORF">Sango_0648700</name>
</gene>
<accession>A0AAE1X7S7</accession>
<dbReference type="InterPro" id="IPR002130">
    <property type="entry name" value="Cyclophilin-type_PPIase_dom"/>
</dbReference>
<dbReference type="PRINTS" id="PR00153">
    <property type="entry name" value="CSAPPISMRASE"/>
</dbReference>